<evidence type="ECO:0000313" key="2">
    <source>
        <dbReference type="EMBL" id="ACU62228.1"/>
    </source>
</evidence>
<dbReference type="EMBL" id="CP001699">
    <property type="protein sequence ID" value="ACU62228.1"/>
    <property type="molecule type" value="Genomic_DNA"/>
</dbReference>
<protein>
    <recommendedName>
        <fullName evidence="4">Outer membrane lipoprotein-sorting protein</fullName>
    </recommendedName>
</protein>
<feature type="signal peptide" evidence="1">
    <location>
        <begin position="1"/>
        <end position="21"/>
    </location>
</feature>
<sequence length="247" mass="28506">MKILKRVLSICLFMTYMQAFAQEKKDSIALSNILGELQNLYKQKDIGFDIHYTYASELHPDVILDSLSGHLDIAGGNYHYQMSNMEMTANERYVITLFKEDKVMYLSKPSADSINPVEQMWLSLKMMGIDHCSFSEFPTFKSIKITFKSGGIYKEMRMELDSKTGYPIGMEYVIKTEMLLAPNERSSDVTKEYGEYAIVCCRYSDYKSLITRTGMFDEQAFFSQKGKEFEPKKAFEDYQVFVGSPNL</sequence>
<dbReference type="OrthoDB" id="651756at2"/>
<evidence type="ECO:0008006" key="4">
    <source>
        <dbReference type="Google" id="ProtNLM"/>
    </source>
</evidence>
<feature type="chain" id="PRO_5037907483" description="Outer membrane lipoprotein-sorting protein" evidence="1">
    <location>
        <begin position="22"/>
        <end position="247"/>
    </location>
</feature>
<dbReference type="RefSeq" id="WP_012792396.1">
    <property type="nucleotide sequence ID" value="NC_013132.1"/>
</dbReference>
<keyword evidence="1" id="KW-0732">Signal</keyword>
<name>A0A979G7U3_CHIPD</name>
<organism evidence="2 3">
    <name type="scientific">Chitinophaga pinensis (strain ATCC 43595 / DSM 2588 / LMG 13176 / NBRC 15968 / NCIMB 11800 / UQM 2034)</name>
    <dbReference type="NCBI Taxonomy" id="485918"/>
    <lineage>
        <taxon>Bacteria</taxon>
        <taxon>Pseudomonadati</taxon>
        <taxon>Bacteroidota</taxon>
        <taxon>Chitinophagia</taxon>
        <taxon>Chitinophagales</taxon>
        <taxon>Chitinophagaceae</taxon>
        <taxon>Chitinophaga</taxon>
    </lineage>
</organism>
<reference evidence="2 3" key="2">
    <citation type="journal article" date="2010" name="Stand. Genomic Sci.">
        <title>Complete genome sequence of Chitinophaga pinensis type strain (UQM 2034).</title>
        <authorList>
            <person name="Glavina Del Rio T."/>
            <person name="Abt B."/>
            <person name="Spring S."/>
            <person name="Lapidus A."/>
            <person name="Nolan M."/>
            <person name="Tice H."/>
            <person name="Copeland A."/>
            <person name="Cheng J.F."/>
            <person name="Chen F."/>
            <person name="Bruce D."/>
            <person name="Goodwin L."/>
            <person name="Pitluck S."/>
            <person name="Ivanova N."/>
            <person name="Mavromatis K."/>
            <person name="Mikhailova N."/>
            <person name="Pati A."/>
            <person name="Chen A."/>
            <person name="Palaniappan K."/>
            <person name="Land M."/>
            <person name="Hauser L."/>
            <person name="Chang Y.J."/>
            <person name="Jeffries C.D."/>
            <person name="Chain P."/>
            <person name="Saunders E."/>
            <person name="Detter J.C."/>
            <person name="Brettin T."/>
            <person name="Rohde M."/>
            <person name="Goker M."/>
            <person name="Bristow J."/>
            <person name="Eisen J.A."/>
            <person name="Markowitz V."/>
            <person name="Hugenholtz P."/>
            <person name="Kyrpides N.C."/>
            <person name="Klenk H.P."/>
            <person name="Lucas S."/>
        </authorList>
    </citation>
    <scope>NUCLEOTIDE SEQUENCE [LARGE SCALE GENOMIC DNA]</scope>
    <source>
        <strain evidence="3">ATCC 43595 / DSM 2588 / LMG 13176 / NBRC 15968 / NCIMB 11800 / UQM 2034</strain>
    </source>
</reference>
<dbReference type="AlphaFoldDB" id="A0A979G7U3"/>
<accession>A0A979G7U3</accession>
<proteinExistence type="predicted"/>
<dbReference type="Proteomes" id="UP000002215">
    <property type="component" value="Chromosome"/>
</dbReference>
<gene>
    <name evidence="2" type="ordered locus">Cpin_4794</name>
</gene>
<evidence type="ECO:0000313" key="3">
    <source>
        <dbReference type="Proteomes" id="UP000002215"/>
    </source>
</evidence>
<evidence type="ECO:0000256" key="1">
    <source>
        <dbReference type="SAM" id="SignalP"/>
    </source>
</evidence>
<dbReference type="KEGG" id="cpi:Cpin_4794"/>
<reference evidence="3" key="1">
    <citation type="submission" date="2009-08" db="EMBL/GenBank/DDBJ databases">
        <title>The complete genome of Chitinophaga pinensis DSM 2588.</title>
        <authorList>
            <consortium name="US DOE Joint Genome Institute (JGI-PGF)"/>
            <person name="Lucas S."/>
            <person name="Copeland A."/>
            <person name="Lapidus A."/>
            <person name="Glavina del Rio T."/>
            <person name="Dalin E."/>
            <person name="Tice H."/>
            <person name="Bruce D."/>
            <person name="Goodwin L."/>
            <person name="Pitluck S."/>
            <person name="Kyrpides N."/>
            <person name="Mavromatis K."/>
            <person name="Ivanova N."/>
            <person name="Mikhailova N."/>
            <person name="Sims D."/>
            <person name="Meinche L."/>
            <person name="Brettin T."/>
            <person name="Detter J.C."/>
            <person name="Han C."/>
            <person name="Larimer F."/>
            <person name="Land M."/>
            <person name="Hauser L."/>
            <person name="Markowitz V."/>
            <person name="Cheng J.-F."/>
            <person name="Hugenholtz P."/>
            <person name="Woyke T."/>
            <person name="Wu D."/>
            <person name="Spring S."/>
            <person name="Klenk H.-P."/>
            <person name="Eisen J.A."/>
        </authorList>
    </citation>
    <scope>NUCLEOTIDE SEQUENCE [LARGE SCALE GENOMIC DNA]</scope>
    <source>
        <strain evidence="3">ATCC 43595 / DSM 2588 / LMG 13176 / NBRC 15968 / NCIMB 11800 / UQM 2034</strain>
    </source>
</reference>